<dbReference type="EMBL" id="JACIED010000005">
    <property type="protein sequence ID" value="MBB4009710.1"/>
    <property type="molecule type" value="Genomic_DNA"/>
</dbReference>
<name>A0A1Q9A891_9HYPH</name>
<comment type="caution">
    <text evidence="2">The sequence shown here is derived from an EMBL/GenBank/DDBJ whole genome shotgun (WGS) entry which is preliminary data.</text>
</comment>
<reference evidence="1 4" key="2">
    <citation type="submission" date="2020-08" db="EMBL/GenBank/DDBJ databases">
        <title>Genomic Encyclopedia of Type Strains, Phase IV (KMG-IV): sequencing the most valuable type-strain genomes for metagenomic binning, comparative biology and taxonomic classification.</title>
        <authorList>
            <person name="Goeker M."/>
        </authorList>
    </citation>
    <scope>NUCLEOTIDE SEQUENCE [LARGE SCALE GENOMIC DNA]</scope>
    <source>
        <strain evidence="1 4">DSM 100021</strain>
    </source>
</reference>
<dbReference type="STRING" id="887144.BJF91_05900"/>
<evidence type="ECO:0000313" key="3">
    <source>
        <dbReference type="Proteomes" id="UP000185598"/>
    </source>
</evidence>
<keyword evidence="3" id="KW-1185">Reference proteome</keyword>
<dbReference type="OrthoDB" id="7908985at2"/>
<organism evidence="2 3">
    <name type="scientific">Allorhizobium taibaishanense</name>
    <dbReference type="NCBI Taxonomy" id="887144"/>
    <lineage>
        <taxon>Bacteria</taxon>
        <taxon>Pseudomonadati</taxon>
        <taxon>Pseudomonadota</taxon>
        <taxon>Alphaproteobacteria</taxon>
        <taxon>Hyphomicrobiales</taxon>
        <taxon>Rhizobiaceae</taxon>
        <taxon>Rhizobium/Agrobacterium group</taxon>
        <taxon>Allorhizobium</taxon>
    </lineage>
</organism>
<reference evidence="2 3" key="1">
    <citation type="submission" date="2016-09" db="EMBL/GenBank/DDBJ databases">
        <title>Rhizobium oryziradicis sp. nov., isolated from the root of rice.</title>
        <authorList>
            <person name="Zhao J."/>
            <person name="Zhang X."/>
        </authorList>
    </citation>
    <scope>NUCLEOTIDE SEQUENCE [LARGE SCALE GENOMIC DNA]</scope>
    <source>
        <strain evidence="2 3">14971</strain>
    </source>
</reference>
<dbReference type="RefSeq" id="WP_075613489.1">
    <property type="nucleotide sequence ID" value="NZ_JACIED010000005.1"/>
</dbReference>
<dbReference type="Proteomes" id="UP000544107">
    <property type="component" value="Unassembled WGS sequence"/>
</dbReference>
<evidence type="ECO:0000313" key="1">
    <source>
        <dbReference type="EMBL" id="MBB4009710.1"/>
    </source>
</evidence>
<evidence type="ECO:0008006" key="5">
    <source>
        <dbReference type="Google" id="ProtNLM"/>
    </source>
</evidence>
<evidence type="ECO:0000313" key="4">
    <source>
        <dbReference type="Proteomes" id="UP000544107"/>
    </source>
</evidence>
<protein>
    <recommendedName>
        <fullName evidence="5">Lipoprotein</fullName>
    </recommendedName>
</protein>
<evidence type="ECO:0000313" key="2">
    <source>
        <dbReference type="EMBL" id="OLP50784.1"/>
    </source>
</evidence>
<dbReference type="AlphaFoldDB" id="A0A1Q9A891"/>
<accession>A0A1Q9A891</accession>
<proteinExistence type="predicted"/>
<gene>
    <name evidence="2" type="ORF">BJF91_05900</name>
    <name evidence="1" type="ORF">GGQ71_003998</name>
</gene>
<dbReference type="PROSITE" id="PS51257">
    <property type="entry name" value="PROKAR_LIPOPROTEIN"/>
    <property type="match status" value="1"/>
</dbReference>
<sequence>MHFVTGKRGILAAGLLLLGGCDMTPEKFEATRTALEGSPGLVQHVIKTCEADYRSNPSERHSADAIMRAAGVQLSPEVLCTRVIARIAKGKLTVHDYNSGGRGQATPAMIAVVRGR</sequence>
<dbReference type="EMBL" id="MKIN01000020">
    <property type="protein sequence ID" value="OLP50784.1"/>
    <property type="molecule type" value="Genomic_DNA"/>
</dbReference>
<dbReference type="Proteomes" id="UP000185598">
    <property type="component" value="Unassembled WGS sequence"/>
</dbReference>